<accession>A0A369LLV7</accession>
<evidence type="ECO:0000256" key="5">
    <source>
        <dbReference type="ARBA" id="ARBA00022840"/>
    </source>
</evidence>
<evidence type="ECO:0000256" key="8">
    <source>
        <dbReference type="ARBA" id="ARBA00023277"/>
    </source>
</evidence>
<dbReference type="GO" id="GO:0046872">
    <property type="term" value="F:metal ion binding"/>
    <property type="evidence" value="ECO:0007669"/>
    <property type="project" value="UniProtKB-KW"/>
</dbReference>
<feature type="binding site" evidence="9">
    <location>
        <position position="285"/>
    </location>
    <ligand>
        <name>K(+)</name>
        <dbReference type="ChEBI" id="CHEBI:29103"/>
    </ligand>
</feature>
<dbReference type="EMBL" id="PPTO01000006">
    <property type="protein sequence ID" value="RDB59048.1"/>
    <property type="molecule type" value="Genomic_DNA"/>
</dbReference>
<feature type="active site" description="Proton acceptor" evidence="9">
    <location>
        <position position="252"/>
    </location>
</feature>
<evidence type="ECO:0000256" key="6">
    <source>
        <dbReference type="ARBA" id="ARBA00022842"/>
    </source>
</evidence>
<feature type="binding site" evidence="9">
    <location>
        <position position="184"/>
    </location>
    <ligand>
        <name>ATP</name>
        <dbReference type="ChEBI" id="CHEBI:30616"/>
    </ligand>
</feature>
<feature type="binding site" evidence="9">
    <location>
        <begin position="39"/>
        <end position="43"/>
    </location>
    <ligand>
        <name>substrate</name>
    </ligand>
</feature>
<evidence type="ECO:0000313" key="12">
    <source>
        <dbReference type="Proteomes" id="UP000253975"/>
    </source>
</evidence>
<proteinExistence type="inferred from homology"/>
<dbReference type="PANTHER" id="PTHR10584">
    <property type="entry name" value="SUGAR KINASE"/>
    <property type="match status" value="1"/>
</dbReference>
<keyword evidence="8 9" id="KW-0119">Carbohydrate metabolism</keyword>
<dbReference type="PANTHER" id="PTHR10584:SF166">
    <property type="entry name" value="RIBOKINASE"/>
    <property type="match status" value="1"/>
</dbReference>
<keyword evidence="5 9" id="KW-0067">ATP-binding</keyword>
<keyword evidence="9" id="KW-0963">Cytoplasm</keyword>
<evidence type="ECO:0000259" key="10">
    <source>
        <dbReference type="Pfam" id="PF00294"/>
    </source>
</evidence>
<comment type="cofactor">
    <cofactor evidence="9">
        <name>Mg(2+)</name>
        <dbReference type="ChEBI" id="CHEBI:18420"/>
    </cofactor>
    <text evidence="9">Requires a divalent cation, most likely magnesium in vivo, as an electrophilic catalyst to aid phosphoryl group transfer. It is the chelate of the metal and the nucleotide that is the actual substrate.</text>
</comment>
<feature type="binding site" evidence="9">
    <location>
        <position position="246"/>
    </location>
    <ligand>
        <name>K(+)</name>
        <dbReference type="ChEBI" id="CHEBI:29103"/>
    </ligand>
</feature>
<evidence type="ECO:0000256" key="4">
    <source>
        <dbReference type="ARBA" id="ARBA00022777"/>
    </source>
</evidence>
<comment type="similarity">
    <text evidence="9">Belongs to the carbohydrate kinase PfkB family. Ribokinase subfamily.</text>
</comment>
<comment type="subunit">
    <text evidence="9">Homodimer.</text>
</comment>
<evidence type="ECO:0000256" key="3">
    <source>
        <dbReference type="ARBA" id="ARBA00022741"/>
    </source>
</evidence>
<gene>
    <name evidence="9" type="primary">rbsK</name>
    <name evidence="11" type="ORF">C1881_05065</name>
</gene>
<feature type="binding site" evidence="9">
    <location>
        <position position="287"/>
    </location>
    <ligand>
        <name>K(+)</name>
        <dbReference type="ChEBI" id="CHEBI:29103"/>
    </ligand>
</feature>
<dbReference type="GO" id="GO:0005524">
    <property type="term" value="F:ATP binding"/>
    <property type="evidence" value="ECO:0007669"/>
    <property type="project" value="UniProtKB-UniRule"/>
</dbReference>
<dbReference type="UniPathway" id="UPA00916">
    <property type="reaction ID" value="UER00889"/>
</dbReference>
<dbReference type="PRINTS" id="PR00990">
    <property type="entry name" value="RIBOKINASE"/>
</dbReference>
<feature type="domain" description="Carbohydrate kinase PfkB" evidence="10">
    <location>
        <begin position="1"/>
        <end position="294"/>
    </location>
</feature>
<evidence type="ECO:0000256" key="7">
    <source>
        <dbReference type="ARBA" id="ARBA00022958"/>
    </source>
</evidence>
<feature type="binding site" evidence="9">
    <location>
        <position position="248"/>
    </location>
    <ligand>
        <name>K(+)</name>
        <dbReference type="ChEBI" id="CHEBI:29103"/>
    </ligand>
</feature>
<dbReference type="InterPro" id="IPR002139">
    <property type="entry name" value="Ribo/fructo_kinase"/>
</dbReference>
<feature type="binding site" evidence="9">
    <location>
        <position position="282"/>
    </location>
    <ligand>
        <name>K(+)</name>
        <dbReference type="ChEBI" id="CHEBI:29103"/>
    </ligand>
</feature>
<feature type="binding site" evidence="9">
    <location>
        <position position="252"/>
    </location>
    <ligand>
        <name>substrate</name>
    </ligand>
</feature>
<dbReference type="AlphaFoldDB" id="A0A369LLV7"/>
<sequence length="299" mass="30687">MSKVIVFGSLNMDLSIESDHMPNLGETIIGRGFITNPGGKGANQAVAAAKMGAAVCMLGAVGADAFGDQMIAGLAEHGVTCEYITRSESCPTGVAIITRVCGDNFITIDAGANASTRIDAVRRALDEVAEPGDVFLAQLECDYETTWAALAEACKRGLYVAINPAPAHEIPEAVLPCLDLVVVNEGECEMMTGIYPADATSARAAADKLKESGVGCVAVTLGARGSMVFCGNETIESVPPKTRAIDTTCAGDTYIGAMVAGYARGLSLADSVALATKASAMATTKVGAQQSIPTLAEVE</sequence>
<comment type="activity regulation">
    <text evidence="9">Activated by a monovalent cation that binds near, but not in, the active site. The most likely occupant of the site in vivo is potassium. Ion binding induces a conformational change that may alter substrate affinity.</text>
</comment>
<dbReference type="Proteomes" id="UP000253975">
    <property type="component" value="Unassembled WGS sequence"/>
</dbReference>
<comment type="caution">
    <text evidence="9">Lacks conserved residue(s) required for the propagation of feature annotation.</text>
</comment>
<keyword evidence="6 9" id="KW-0460">Magnesium</keyword>
<organism evidence="11 12">
    <name type="scientific">Slackia isoflavoniconvertens</name>
    <dbReference type="NCBI Taxonomy" id="572010"/>
    <lineage>
        <taxon>Bacteria</taxon>
        <taxon>Bacillati</taxon>
        <taxon>Actinomycetota</taxon>
        <taxon>Coriobacteriia</taxon>
        <taxon>Eggerthellales</taxon>
        <taxon>Eggerthellaceae</taxon>
        <taxon>Slackia</taxon>
    </lineage>
</organism>
<dbReference type="CDD" id="cd01174">
    <property type="entry name" value="ribokinase"/>
    <property type="match status" value="1"/>
</dbReference>
<comment type="catalytic activity">
    <reaction evidence="9">
        <text>D-ribose + ATP = D-ribose 5-phosphate + ADP + H(+)</text>
        <dbReference type="Rhea" id="RHEA:13697"/>
        <dbReference type="ChEBI" id="CHEBI:15378"/>
        <dbReference type="ChEBI" id="CHEBI:30616"/>
        <dbReference type="ChEBI" id="CHEBI:47013"/>
        <dbReference type="ChEBI" id="CHEBI:78346"/>
        <dbReference type="ChEBI" id="CHEBI:456216"/>
        <dbReference type="EC" id="2.7.1.15"/>
    </reaction>
</comment>
<dbReference type="Gene3D" id="3.40.1190.20">
    <property type="match status" value="1"/>
</dbReference>
<keyword evidence="3 9" id="KW-0547">Nucleotide-binding</keyword>
<dbReference type="RefSeq" id="WP_114615441.1">
    <property type="nucleotide sequence ID" value="NZ_PPTO01000006.1"/>
</dbReference>
<evidence type="ECO:0000256" key="9">
    <source>
        <dbReference type="HAMAP-Rule" id="MF_01987"/>
    </source>
</evidence>
<feature type="binding site" evidence="9">
    <location>
        <begin position="11"/>
        <end position="13"/>
    </location>
    <ligand>
        <name>substrate</name>
    </ligand>
</feature>
<dbReference type="SUPFAM" id="SSF53613">
    <property type="entry name" value="Ribokinase-like"/>
    <property type="match status" value="1"/>
</dbReference>
<dbReference type="InterPro" id="IPR011611">
    <property type="entry name" value="PfkB_dom"/>
</dbReference>
<dbReference type="GO" id="GO:0005829">
    <property type="term" value="C:cytosol"/>
    <property type="evidence" value="ECO:0007669"/>
    <property type="project" value="TreeGrafter"/>
</dbReference>
<protein>
    <recommendedName>
        <fullName evidence="9">Ribokinase</fullName>
        <shortName evidence="9">RK</shortName>
        <ecNumber evidence="9">2.7.1.15</ecNumber>
    </recommendedName>
</protein>
<feature type="binding site" evidence="9">
    <location>
        <position position="140"/>
    </location>
    <ligand>
        <name>substrate</name>
    </ligand>
</feature>
<dbReference type="HAMAP" id="MF_01987">
    <property type="entry name" value="Ribokinase"/>
    <property type="match status" value="1"/>
</dbReference>
<feature type="binding site" evidence="9">
    <location>
        <begin position="251"/>
        <end position="252"/>
    </location>
    <ligand>
        <name>ATP</name>
        <dbReference type="ChEBI" id="CHEBI:30616"/>
    </ligand>
</feature>
<dbReference type="InterPro" id="IPR029056">
    <property type="entry name" value="Ribokinase-like"/>
</dbReference>
<keyword evidence="2 9" id="KW-0479">Metal-binding</keyword>
<keyword evidence="7 9" id="KW-0630">Potassium</keyword>
<feature type="binding site" evidence="9">
    <location>
        <position position="291"/>
    </location>
    <ligand>
        <name>K(+)</name>
        <dbReference type="ChEBI" id="CHEBI:29103"/>
    </ligand>
</feature>
<keyword evidence="4 9" id="KW-0418">Kinase</keyword>
<dbReference type="EC" id="2.7.1.15" evidence="9"/>
<reference evidence="11 12" key="1">
    <citation type="journal article" date="2018" name="Elife">
        <title>Discovery and characterization of a prevalent human gut bacterial enzyme sufficient for the inactivation of a family of plant toxins.</title>
        <authorList>
            <person name="Koppel N."/>
            <person name="Bisanz J.E."/>
            <person name="Pandelia M.E."/>
            <person name="Turnbaugh P.J."/>
            <person name="Balskus E.P."/>
        </authorList>
    </citation>
    <scope>NUCLEOTIDE SEQUENCE [LARGE SCALE GENOMIC DNA]</scope>
    <source>
        <strain evidence="11 12">OB21 GAM31</strain>
    </source>
</reference>
<dbReference type="GO" id="GO:0019303">
    <property type="term" value="P:D-ribose catabolic process"/>
    <property type="evidence" value="ECO:0007669"/>
    <property type="project" value="UniProtKB-UniRule"/>
</dbReference>
<evidence type="ECO:0000256" key="1">
    <source>
        <dbReference type="ARBA" id="ARBA00022679"/>
    </source>
</evidence>
<dbReference type="GO" id="GO:0004747">
    <property type="term" value="F:ribokinase activity"/>
    <property type="evidence" value="ECO:0007669"/>
    <property type="project" value="UniProtKB-UniRule"/>
</dbReference>
<comment type="subcellular location">
    <subcellularLocation>
        <location evidence="9">Cytoplasm</location>
    </subcellularLocation>
</comment>
<comment type="caution">
    <text evidence="11">The sequence shown here is derived from an EMBL/GenBank/DDBJ whole genome shotgun (WGS) entry which is preliminary data.</text>
</comment>
<name>A0A369LLV7_9ACTN</name>
<dbReference type="InterPro" id="IPR011877">
    <property type="entry name" value="Ribokinase"/>
</dbReference>
<comment type="function">
    <text evidence="9">Catalyzes the phosphorylation of ribose at O-5 in a reaction requiring ATP and magnesium. The resulting D-ribose-5-phosphate can then be used either for sythesis of nucleotides, histidine, and tryptophan, or as a component of the pentose phosphate pathway.</text>
</comment>
<feature type="binding site" evidence="9">
    <location>
        <begin position="220"/>
        <end position="225"/>
    </location>
    <ligand>
        <name>ATP</name>
        <dbReference type="ChEBI" id="CHEBI:30616"/>
    </ligand>
</feature>
<evidence type="ECO:0000256" key="2">
    <source>
        <dbReference type="ARBA" id="ARBA00022723"/>
    </source>
</evidence>
<comment type="pathway">
    <text evidence="9">Carbohydrate metabolism; D-ribose degradation; D-ribose 5-phosphate from beta-D-ribopyranose: step 2/2.</text>
</comment>
<evidence type="ECO:0000313" key="11">
    <source>
        <dbReference type="EMBL" id="RDB59048.1"/>
    </source>
</evidence>
<keyword evidence="1 9" id="KW-0808">Transferase</keyword>
<dbReference type="Pfam" id="PF00294">
    <property type="entry name" value="PfkB"/>
    <property type="match status" value="1"/>
</dbReference>